<evidence type="ECO:0000313" key="1">
    <source>
        <dbReference type="EMBL" id="CAF4325288.1"/>
    </source>
</evidence>
<reference evidence="1" key="1">
    <citation type="submission" date="2021-02" db="EMBL/GenBank/DDBJ databases">
        <authorList>
            <person name="Nowell W R."/>
        </authorList>
    </citation>
    <scope>NUCLEOTIDE SEQUENCE</scope>
</reference>
<dbReference type="EMBL" id="CAJOBJ010040818">
    <property type="protein sequence ID" value="CAF4325288.1"/>
    <property type="molecule type" value="Genomic_DNA"/>
</dbReference>
<feature type="non-terminal residue" evidence="1">
    <location>
        <position position="1"/>
    </location>
</feature>
<gene>
    <name evidence="1" type="ORF">GIL414_LOCUS26877</name>
</gene>
<feature type="non-terminal residue" evidence="1">
    <location>
        <position position="88"/>
    </location>
</feature>
<evidence type="ECO:0000313" key="2">
    <source>
        <dbReference type="Proteomes" id="UP000681720"/>
    </source>
</evidence>
<accession>A0A8S2U6K5</accession>
<protein>
    <submittedName>
        <fullName evidence="1">Uncharacterized protein</fullName>
    </submittedName>
</protein>
<name>A0A8S2U6K5_9BILA</name>
<proteinExistence type="predicted"/>
<sequence length="88" mass="10637">FHELANDEHLVEINNDLSAKLLDRLEFRDYFIQSLFDNIIRKYIVESAVQTNRCDSLDWIAFRDILFPIITGRYTERHIRKLFDLFDT</sequence>
<dbReference type="AlphaFoldDB" id="A0A8S2U6K5"/>
<dbReference type="Proteomes" id="UP000681720">
    <property type="component" value="Unassembled WGS sequence"/>
</dbReference>
<comment type="caution">
    <text evidence="1">The sequence shown here is derived from an EMBL/GenBank/DDBJ whole genome shotgun (WGS) entry which is preliminary data.</text>
</comment>
<organism evidence="1 2">
    <name type="scientific">Rotaria magnacalcarata</name>
    <dbReference type="NCBI Taxonomy" id="392030"/>
    <lineage>
        <taxon>Eukaryota</taxon>
        <taxon>Metazoa</taxon>
        <taxon>Spiralia</taxon>
        <taxon>Gnathifera</taxon>
        <taxon>Rotifera</taxon>
        <taxon>Eurotatoria</taxon>
        <taxon>Bdelloidea</taxon>
        <taxon>Philodinida</taxon>
        <taxon>Philodinidae</taxon>
        <taxon>Rotaria</taxon>
    </lineage>
</organism>